<dbReference type="SUPFAM" id="SSF55469">
    <property type="entry name" value="FMN-dependent nitroreductase-like"/>
    <property type="match status" value="1"/>
</dbReference>
<proteinExistence type="predicted"/>
<evidence type="ECO:0000313" key="3">
    <source>
        <dbReference type="Proteomes" id="UP000000742"/>
    </source>
</evidence>
<dbReference type="Pfam" id="PF00881">
    <property type="entry name" value="Nitroreductase"/>
    <property type="match status" value="1"/>
</dbReference>
<dbReference type="KEGG" id="afl:Aflv_0262"/>
<dbReference type="CDD" id="cd02142">
    <property type="entry name" value="McbC_SagB-like_oxidoreductase"/>
    <property type="match status" value="1"/>
</dbReference>
<dbReference type="STRING" id="491915.Aflv_0262"/>
<dbReference type="GeneID" id="7036494"/>
<dbReference type="RefSeq" id="WP_012573983.1">
    <property type="nucleotide sequence ID" value="NC_011567.1"/>
</dbReference>
<dbReference type="GO" id="GO:0016491">
    <property type="term" value="F:oxidoreductase activity"/>
    <property type="evidence" value="ECO:0007669"/>
    <property type="project" value="InterPro"/>
</dbReference>
<organism evidence="2 3">
    <name type="scientific">Anoxybacillus flavithermus (strain DSM 21510 / WK1)</name>
    <dbReference type="NCBI Taxonomy" id="491915"/>
    <lineage>
        <taxon>Bacteria</taxon>
        <taxon>Bacillati</taxon>
        <taxon>Bacillota</taxon>
        <taxon>Bacilli</taxon>
        <taxon>Bacillales</taxon>
        <taxon>Anoxybacillaceae</taxon>
        <taxon>Anoxybacillus</taxon>
    </lineage>
</organism>
<dbReference type="Proteomes" id="UP000000742">
    <property type="component" value="Chromosome"/>
</dbReference>
<dbReference type="InterPro" id="IPR052544">
    <property type="entry name" value="Bacteriocin_Proc_Enz"/>
</dbReference>
<dbReference type="PANTHER" id="PTHR43745:SF2">
    <property type="entry name" value="NITROREDUCTASE MJ1384-RELATED"/>
    <property type="match status" value="1"/>
</dbReference>
<dbReference type="eggNOG" id="COG0778">
    <property type="taxonomic scope" value="Bacteria"/>
</dbReference>
<dbReference type="InterPro" id="IPR029479">
    <property type="entry name" value="Nitroreductase"/>
</dbReference>
<reference evidence="2 3" key="1">
    <citation type="journal article" date="2008" name="Genome Biol.">
        <title>Encapsulated in silica: genome, proteome and physiology of the thermophilic bacterium Anoxybacillus flavithermus WK1.</title>
        <authorList>
            <person name="Saw J.H."/>
            <person name="Mountain B.W."/>
            <person name="Feng L."/>
            <person name="Omelchenko M.V."/>
            <person name="Hou S."/>
            <person name="Saito J.A."/>
            <person name="Stott M.B."/>
            <person name="Li D."/>
            <person name="Zhao G."/>
            <person name="Wu J."/>
            <person name="Galperin M.Y."/>
            <person name="Koonin E.V."/>
            <person name="Makarova K.S."/>
            <person name="Wolf Y.I."/>
            <person name="Rigden D.J."/>
            <person name="Dunfield P.F."/>
            <person name="Wang L."/>
            <person name="Alam M."/>
        </authorList>
    </citation>
    <scope>NUCLEOTIDE SEQUENCE [LARGE SCALE GENOMIC DNA]</scope>
    <source>
        <strain evidence="3">DSM 21510 / WK1</strain>
    </source>
</reference>
<gene>
    <name evidence="2" type="ordered locus">Aflv_0262</name>
</gene>
<accession>B7GFR4</accession>
<sequence length="162" mass="18182">MRKASASGGGLHPEEAYVIALRVDGLIPGLYHYRVQDHKLTLLTEGKFEEKLIELLYHQYFARGLSVGIFITARFDKAWWKYRHSCAYRNVLLDIGHASQTFQLCPTSLGYQTWITGAFQDIEVDSFLGVNGSIEGTIFFVGAGTGELKAIDELTLRHLASR</sequence>
<protein>
    <submittedName>
        <fullName evidence="2">Nitroreductase family domain protein</fullName>
    </submittedName>
</protein>
<dbReference type="PANTHER" id="PTHR43745">
    <property type="entry name" value="NITROREDUCTASE MJ1384-RELATED"/>
    <property type="match status" value="1"/>
</dbReference>
<dbReference type="HOGENOM" id="CLU_1631957_0_0_9"/>
<dbReference type="AlphaFoldDB" id="B7GFR4"/>
<dbReference type="NCBIfam" id="TIGR03605">
    <property type="entry name" value="antibiot_sagB"/>
    <property type="match status" value="1"/>
</dbReference>
<dbReference type="Gene3D" id="3.40.109.10">
    <property type="entry name" value="NADH Oxidase"/>
    <property type="match status" value="1"/>
</dbReference>
<dbReference type="InterPro" id="IPR000415">
    <property type="entry name" value="Nitroreductase-like"/>
</dbReference>
<evidence type="ECO:0000313" key="2">
    <source>
        <dbReference type="EMBL" id="ACJ32646.1"/>
    </source>
</evidence>
<dbReference type="InterPro" id="IPR020051">
    <property type="entry name" value="SagB-type_dehydrogenase"/>
</dbReference>
<dbReference type="EMBL" id="CP000922">
    <property type="protein sequence ID" value="ACJ32646.1"/>
    <property type="molecule type" value="Genomic_DNA"/>
</dbReference>
<feature type="domain" description="Nitroreductase" evidence="1">
    <location>
        <begin position="5"/>
        <end position="136"/>
    </location>
</feature>
<name>B7GFR4_ANOFW</name>
<evidence type="ECO:0000259" key="1">
    <source>
        <dbReference type="Pfam" id="PF00881"/>
    </source>
</evidence>